<name>A0ABS7ALY9_9CLOT</name>
<evidence type="ECO:0000256" key="1">
    <source>
        <dbReference type="ARBA" id="ARBA00022722"/>
    </source>
</evidence>
<evidence type="ECO:0000256" key="4">
    <source>
        <dbReference type="ARBA" id="ARBA00022801"/>
    </source>
</evidence>
<dbReference type="Gene3D" id="3.100.10.20">
    <property type="entry name" value="CRISPR-associated endonuclease Cas1, N-terminal domain"/>
    <property type="match status" value="1"/>
</dbReference>
<dbReference type="InterPro" id="IPR050646">
    <property type="entry name" value="Cas1"/>
</dbReference>
<evidence type="ECO:0000313" key="11">
    <source>
        <dbReference type="EMBL" id="MBW6409668.1"/>
    </source>
</evidence>
<keyword evidence="8 10" id="KW-0464">Manganese</keyword>
<comment type="subunit">
    <text evidence="9 10">Homodimer, forms a heterotetramer with a Cas2 homodimer.</text>
</comment>
<feature type="binding site" evidence="10">
    <location>
        <position position="217"/>
    </location>
    <ligand>
        <name>Mn(2+)</name>
        <dbReference type="ChEBI" id="CHEBI:29035"/>
    </ligand>
</feature>
<dbReference type="EC" id="3.1.-.-" evidence="10"/>
<evidence type="ECO:0000256" key="6">
    <source>
        <dbReference type="ARBA" id="ARBA00023118"/>
    </source>
</evidence>
<organism evidence="11 12">
    <name type="scientific">Clostridium weizhouense</name>
    <dbReference type="NCBI Taxonomy" id="2859781"/>
    <lineage>
        <taxon>Bacteria</taxon>
        <taxon>Bacillati</taxon>
        <taxon>Bacillota</taxon>
        <taxon>Clostridia</taxon>
        <taxon>Eubacteriales</taxon>
        <taxon>Clostridiaceae</taxon>
        <taxon>Clostridium</taxon>
    </lineage>
</organism>
<gene>
    <name evidence="10 11" type="primary">cas1</name>
    <name evidence="11" type="ORF">KYD98_06150</name>
</gene>
<comment type="cofactor">
    <cofactor evidence="10">
        <name>Mg(2+)</name>
        <dbReference type="ChEBI" id="CHEBI:18420"/>
    </cofactor>
    <cofactor evidence="10">
        <name>Mn(2+)</name>
        <dbReference type="ChEBI" id="CHEBI:29035"/>
    </cofactor>
</comment>
<dbReference type="PANTHER" id="PTHR34353">
    <property type="entry name" value="CRISPR-ASSOCIATED ENDONUCLEASE CAS1 1"/>
    <property type="match status" value="1"/>
</dbReference>
<dbReference type="Proteomes" id="UP001519921">
    <property type="component" value="Unassembled WGS sequence"/>
</dbReference>
<dbReference type="InterPro" id="IPR019855">
    <property type="entry name" value="CRISPR-assoc_Cas1_NMENI"/>
</dbReference>
<proteinExistence type="inferred from homology"/>
<keyword evidence="7 10" id="KW-0238">DNA-binding</keyword>
<evidence type="ECO:0000256" key="9">
    <source>
        <dbReference type="ARBA" id="ARBA00038592"/>
    </source>
</evidence>
<evidence type="ECO:0000313" key="12">
    <source>
        <dbReference type="Proteomes" id="UP001519921"/>
    </source>
</evidence>
<evidence type="ECO:0000256" key="2">
    <source>
        <dbReference type="ARBA" id="ARBA00022723"/>
    </source>
</evidence>
<dbReference type="GO" id="GO:0004519">
    <property type="term" value="F:endonuclease activity"/>
    <property type="evidence" value="ECO:0007669"/>
    <property type="project" value="UniProtKB-KW"/>
</dbReference>
<keyword evidence="1 10" id="KW-0540">Nuclease</keyword>
<dbReference type="InterPro" id="IPR042211">
    <property type="entry name" value="CRISPR-assoc_Cas1_N"/>
</dbReference>
<evidence type="ECO:0000256" key="8">
    <source>
        <dbReference type="ARBA" id="ARBA00023211"/>
    </source>
</evidence>
<keyword evidence="5 10" id="KW-0460">Magnesium</keyword>
<accession>A0ABS7ALY9</accession>
<dbReference type="InterPro" id="IPR042206">
    <property type="entry name" value="CRISPR-assoc_Cas1_C"/>
</dbReference>
<evidence type="ECO:0000256" key="10">
    <source>
        <dbReference type="HAMAP-Rule" id="MF_01470"/>
    </source>
</evidence>
<evidence type="ECO:0000256" key="3">
    <source>
        <dbReference type="ARBA" id="ARBA00022759"/>
    </source>
</evidence>
<keyword evidence="2 10" id="KW-0479">Metal-binding</keyword>
<dbReference type="NCBIfam" id="TIGR00287">
    <property type="entry name" value="cas1"/>
    <property type="match status" value="1"/>
</dbReference>
<feature type="binding site" evidence="10">
    <location>
        <position position="202"/>
    </location>
    <ligand>
        <name>Mn(2+)</name>
        <dbReference type="ChEBI" id="CHEBI:29035"/>
    </ligand>
</feature>
<keyword evidence="3 10" id="KW-0255">Endonuclease</keyword>
<keyword evidence="4 10" id="KW-0378">Hydrolase</keyword>
<protein>
    <recommendedName>
        <fullName evidence="10">CRISPR-associated endonuclease Cas1</fullName>
        <ecNumber evidence="10">3.1.-.-</ecNumber>
    </recommendedName>
</protein>
<keyword evidence="6 10" id="KW-0051">Antiviral defense</keyword>
<comment type="function">
    <text evidence="10">CRISPR (clustered regularly interspaced short palindromic repeat), is an adaptive immune system that provides protection against mobile genetic elements (viruses, transposable elements and conjugative plasmids). CRISPR clusters contain spacers, sequences complementary to antecedent mobile elements, and target invading nucleic acids. CRISPR clusters are transcribed and processed into CRISPR RNA (crRNA). Acts as a dsDNA endonuclease. Involved in the integration of spacer DNA into the CRISPR cassette.</text>
</comment>
<dbReference type="EMBL" id="JAHXPT010000003">
    <property type="protein sequence ID" value="MBW6409668.1"/>
    <property type="molecule type" value="Genomic_DNA"/>
</dbReference>
<comment type="caution">
    <text evidence="11">The sequence shown here is derived from an EMBL/GenBank/DDBJ whole genome shotgun (WGS) entry which is preliminary data.</text>
</comment>
<evidence type="ECO:0000256" key="5">
    <source>
        <dbReference type="ARBA" id="ARBA00022842"/>
    </source>
</evidence>
<comment type="similarity">
    <text evidence="10">Belongs to the CRISPR-associated endonuclease Cas1 family.</text>
</comment>
<dbReference type="PANTHER" id="PTHR34353:SF2">
    <property type="entry name" value="CRISPR-ASSOCIATED ENDONUCLEASE CAS1 1"/>
    <property type="match status" value="1"/>
</dbReference>
<dbReference type="Pfam" id="PF01867">
    <property type="entry name" value="Cas_Cas1"/>
    <property type="match status" value="1"/>
</dbReference>
<dbReference type="RefSeq" id="WP_219778715.1">
    <property type="nucleotide sequence ID" value="NZ_JAHXPT010000003.1"/>
</dbReference>
<dbReference type="InterPro" id="IPR002729">
    <property type="entry name" value="CRISPR-assoc_Cas1"/>
</dbReference>
<evidence type="ECO:0000256" key="7">
    <source>
        <dbReference type="ARBA" id="ARBA00023125"/>
    </source>
</evidence>
<dbReference type="NCBIfam" id="TIGR03639">
    <property type="entry name" value="cas1_NMENI"/>
    <property type="match status" value="1"/>
</dbReference>
<dbReference type="Gene3D" id="1.20.120.920">
    <property type="entry name" value="CRISPR-associated endonuclease Cas1, C-terminal domain"/>
    <property type="match status" value="1"/>
</dbReference>
<keyword evidence="12" id="KW-1185">Reference proteome</keyword>
<feature type="binding site" evidence="10">
    <location>
        <position position="146"/>
    </location>
    <ligand>
        <name>Mn(2+)</name>
        <dbReference type="ChEBI" id="CHEBI:29035"/>
    </ligand>
</feature>
<reference evidence="11 12" key="1">
    <citation type="submission" date="2021-07" db="EMBL/GenBank/DDBJ databases">
        <title>Clostridium weizhouense sp. nov., an anaerobic bacterium isolated from activated sludge of Petroleum wastewater.</title>
        <authorList>
            <person name="Li Q."/>
        </authorList>
    </citation>
    <scope>NUCLEOTIDE SEQUENCE [LARGE SCALE GENOMIC DNA]</scope>
    <source>
        <strain evidence="11 12">YB-6</strain>
    </source>
</reference>
<dbReference type="HAMAP" id="MF_01470">
    <property type="entry name" value="Cas1"/>
    <property type="match status" value="1"/>
</dbReference>
<sequence length="289" mass="33735">MSWRTVVISSKSKLSYKNNYLIVRNDDVKMIHLSEINTLVIDTTLVSITSILICELLNRKIKIIFCDEKHNPNGEVMPYYGSHNTSKKVAMQAGWDKNIKALVWKKIIKQKIKNQSNILKKFNKENIIKLNQYIEQVQENDSTNREGHSAKVYFNSLFGMEFNRELDSDINSALDYGYTILLSAINREIVNNGYITQIGINHKNEFNQFNLGCDLMEIFRPVVDKVVYENRNFNFDREFKYKLINVLNEKICIDKSEYYLSNGISLYLKSVFKAIEDKKIESIIDIEVI</sequence>